<evidence type="ECO:0000256" key="1">
    <source>
        <dbReference type="SAM" id="Phobius"/>
    </source>
</evidence>
<organism evidence="2">
    <name type="scientific">uncultured Caudovirales phage</name>
    <dbReference type="NCBI Taxonomy" id="2100421"/>
    <lineage>
        <taxon>Viruses</taxon>
        <taxon>Duplodnaviria</taxon>
        <taxon>Heunggongvirae</taxon>
        <taxon>Uroviricota</taxon>
        <taxon>Caudoviricetes</taxon>
        <taxon>Peduoviridae</taxon>
        <taxon>Maltschvirus</taxon>
        <taxon>Maltschvirus maltsch</taxon>
    </lineage>
</organism>
<accession>A0A6J5N5M8</accession>
<dbReference type="EMBL" id="LR796591">
    <property type="protein sequence ID" value="CAB4152583.1"/>
    <property type="molecule type" value="Genomic_DNA"/>
</dbReference>
<keyword evidence="1" id="KW-0812">Transmembrane</keyword>
<proteinExistence type="predicted"/>
<evidence type="ECO:0000313" key="2">
    <source>
        <dbReference type="EMBL" id="CAB4152583.1"/>
    </source>
</evidence>
<gene>
    <name evidence="2" type="ORF">UFOVP602_13</name>
</gene>
<feature type="transmembrane region" description="Helical" evidence="1">
    <location>
        <begin position="6"/>
        <end position="27"/>
    </location>
</feature>
<sequence>MSDDTFKTVMIILIVSLLLQATVYVVWTLDKSRKKQSPVTCVETK</sequence>
<reference evidence="2" key="1">
    <citation type="submission" date="2020-04" db="EMBL/GenBank/DDBJ databases">
        <authorList>
            <person name="Chiriac C."/>
            <person name="Salcher M."/>
            <person name="Ghai R."/>
            <person name="Kavagutti S V."/>
        </authorList>
    </citation>
    <scope>NUCLEOTIDE SEQUENCE</scope>
</reference>
<keyword evidence="1" id="KW-1133">Transmembrane helix</keyword>
<keyword evidence="1" id="KW-0472">Membrane</keyword>
<name>A0A6J5N5M8_9CAUD</name>
<protein>
    <submittedName>
        <fullName evidence="2">Uncharacterized protein</fullName>
    </submittedName>
</protein>